<dbReference type="Gene3D" id="1.50.10.10">
    <property type="match status" value="1"/>
</dbReference>
<reference evidence="9 10" key="1">
    <citation type="journal article" date="2018" name="Nat. Ecol. Evol.">
        <title>Pezizomycetes genomes reveal the molecular basis of ectomycorrhizal truffle lifestyle.</title>
        <authorList>
            <person name="Murat C."/>
            <person name="Payen T."/>
            <person name="Noel B."/>
            <person name="Kuo A."/>
            <person name="Morin E."/>
            <person name="Chen J."/>
            <person name="Kohler A."/>
            <person name="Krizsan K."/>
            <person name="Balestrini R."/>
            <person name="Da Silva C."/>
            <person name="Montanini B."/>
            <person name="Hainaut M."/>
            <person name="Levati E."/>
            <person name="Barry K.W."/>
            <person name="Belfiori B."/>
            <person name="Cichocki N."/>
            <person name="Clum A."/>
            <person name="Dockter R.B."/>
            <person name="Fauchery L."/>
            <person name="Guy J."/>
            <person name="Iotti M."/>
            <person name="Le Tacon F."/>
            <person name="Lindquist E.A."/>
            <person name="Lipzen A."/>
            <person name="Malagnac F."/>
            <person name="Mello A."/>
            <person name="Molinier V."/>
            <person name="Miyauchi S."/>
            <person name="Poulain J."/>
            <person name="Riccioni C."/>
            <person name="Rubini A."/>
            <person name="Sitrit Y."/>
            <person name="Splivallo R."/>
            <person name="Traeger S."/>
            <person name="Wang M."/>
            <person name="Zifcakova L."/>
            <person name="Wipf D."/>
            <person name="Zambonelli A."/>
            <person name="Paolocci F."/>
            <person name="Nowrousian M."/>
            <person name="Ottonello S."/>
            <person name="Baldrian P."/>
            <person name="Spatafora J.W."/>
            <person name="Henrissat B."/>
            <person name="Nagy L.G."/>
            <person name="Aury J.M."/>
            <person name="Wincker P."/>
            <person name="Grigoriev I.V."/>
            <person name="Bonfante P."/>
            <person name="Martin F.M."/>
        </authorList>
    </citation>
    <scope>NUCLEOTIDE SEQUENCE [LARGE SCALE GENOMIC DNA]</scope>
    <source>
        <strain evidence="9 10">ATCC MYA-4762</strain>
    </source>
</reference>
<comment type="catalytic activity">
    <reaction evidence="1 6">
        <text>alpha,alpha-trehalose + H2O = alpha-D-glucose + beta-D-glucose</text>
        <dbReference type="Rhea" id="RHEA:32675"/>
        <dbReference type="ChEBI" id="CHEBI:15377"/>
        <dbReference type="ChEBI" id="CHEBI:15903"/>
        <dbReference type="ChEBI" id="CHEBI:16551"/>
        <dbReference type="ChEBI" id="CHEBI:17925"/>
        <dbReference type="EC" id="3.2.1.28"/>
    </reaction>
</comment>
<dbReference type="GO" id="GO:0004555">
    <property type="term" value="F:alpha,alpha-trehalase activity"/>
    <property type="evidence" value="ECO:0007669"/>
    <property type="project" value="UniProtKB-EC"/>
</dbReference>
<dbReference type="Pfam" id="PF07492">
    <property type="entry name" value="Trehalase_Ca-bi"/>
    <property type="match status" value="1"/>
</dbReference>
<dbReference type="InterPro" id="IPR001661">
    <property type="entry name" value="Glyco_hydro_37"/>
</dbReference>
<dbReference type="AlphaFoldDB" id="A0A3N4LSB6"/>
<dbReference type="Proteomes" id="UP000267821">
    <property type="component" value="Unassembled WGS sequence"/>
</dbReference>
<keyword evidence="10" id="KW-1185">Reference proteome</keyword>
<dbReference type="EMBL" id="ML121541">
    <property type="protein sequence ID" value="RPB24439.1"/>
    <property type="molecule type" value="Genomic_DNA"/>
</dbReference>
<evidence type="ECO:0000259" key="8">
    <source>
        <dbReference type="Pfam" id="PF07492"/>
    </source>
</evidence>
<dbReference type="InterPro" id="IPR012341">
    <property type="entry name" value="6hp_glycosidase-like_sf"/>
</dbReference>
<gene>
    <name evidence="9" type="ORF">L211DRAFT_837350</name>
</gene>
<dbReference type="FunCoup" id="A0A3N4LSB6">
    <property type="interactions" value="285"/>
</dbReference>
<dbReference type="PANTHER" id="PTHR23403:SF6">
    <property type="entry name" value="CYTOSOLIC NEUTRAL TREHALASE-RELATED"/>
    <property type="match status" value="1"/>
</dbReference>
<evidence type="ECO:0000256" key="5">
    <source>
        <dbReference type="ARBA" id="ARBA00023295"/>
    </source>
</evidence>
<feature type="domain" description="Neutral trehalase Ca2+ binding" evidence="8">
    <location>
        <begin position="84"/>
        <end position="111"/>
    </location>
</feature>
<evidence type="ECO:0000256" key="6">
    <source>
        <dbReference type="RuleBase" id="RU361180"/>
    </source>
</evidence>
<dbReference type="InterPro" id="IPR011120">
    <property type="entry name" value="Trehalase_Ca-bd"/>
</dbReference>
<organism evidence="9 10">
    <name type="scientific">Terfezia boudieri ATCC MYA-4762</name>
    <dbReference type="NCBI Taxonomy" id="1051890"/>
    <lineage>
        <taxon>Eukaryota</taxon>
        <taxon>Fungi</taxon>
        <taxon>Dikarya</taxon>
        <taxon>Ascomycota</taxon>
        <taxon>Pezizomycotina</taxon>
        <taxon>Pezizomycetes</taxon>
        <taxon>Pezizales</taxon>
        <taxon>Pezizaceae</taxon>
        <taxon>Terfezia</taxon>
    </lineage>
</organism>
<evidence type="ECO:0000256" key="3">
    <source>
        <dbReference type="ARBA" id="ARBA00005615"/>
    </source>
</evidence>
<keyword evidence="4 6" id="KW-0378">Hydrolase</keyword>
<dbReference type="InterPro" id="IPR018232">
    <property type="entry name" value="Glyco_hydro_37_CS"/>
</dbReference>
<name>A0A3N4LSB6_9PEZI</name>
<comment type="pathway">
    <text evidence="2">Carbohydrate degradation.</text>
</comment>
<dbReference type="PROSITE" id="PS00928">
    <property type="entry name" value="TREHALASE_2"/>
    <property type="match status" value="1"/>
</dbReference>
<dbReference type="SUPFAM" id="SSF48208">
    <property type="entry name" value="Six-hairpin glycosidases"/>
    <property type="match status" value="1"/>
</dbReference>
<evidence type="ECO:0000313" key="9">
    <source>
        <dbReference type="EMBL" id="RPB24439.1"/>
    </source>
</evidence>
<dbReference type="GO" id="GO:0005993">
    <property type="term" value="P:trehalose catabolic process"/>
    <property type="evidence" value="ECO:0007669"/>
    <property type="project" value="InterPro"/>
</dbReference>
<dbReference type="PANTHER" id="PTHR23403">
    <property type="entry name" value="TREHALASE"/>
    <property type="match status" value="1"/>
</dbReference>
<evidence type="ECO:0000256" key="4">
    <source>
        <dbReference type="ARBA" id="ARBA00022801"/>
    </source>
</evidence>
<evidence type="ECO:0000313" key="10">
    <source>
        <dbReference type="Proteomes" id="UP000267821"/>
    </source>
</evidence>
<dbReference type="OrthoDB" id="3542292at2759"/>
<dbReference type="GO" id="GO:0005737">
    <property type="term" value="C:cytoplasm"/>
    <property type="evidence" value="ECO:0007669"/>
    <property type="project" value="InterPro"/>
</dbReference>
<evidence type="ECO:0000256" key="7">
    <source>
        <dbReference type="SAM" id="MobiDB-lite"/>
    </source>
</evidence>
<dbReference type="FunFam" id="1.50.10.10:FF:000026">
    <property type="entry name" value="Trehalase"/>
    <property type="match status" value="1"/>
</dbReference>
<sequence length="739" mass="84769">MSYLLVPKKPTEAVDQYSAGHVYYGEGHIGTRRRTYSNTFDPPAEPGQQQRRLLKQPPRRRGSHDPYGSFPKGFLIDVARTKAALLAAEDTDANYQITIEDGGPKVLALGTINSYGAYNHEIRGTYMLSNLLQELTLAEASGRPYILLDESRLSENPVHRVNRLIRDTFWRGLTRFIDDTVIEEVARDPKAERMKDPRPRIYVPLGAPEQYEYYKRVAERRPELNLDVVVLPEKITAEYTKSLNDKPGLLALAMEEYTDHSGKKNLRGCPYVVPGGRFNELYGWDSYMMALGLVRDKKIDLAKSMVINFCFCIQHYGKILNANRSYYLSRSQPPFLTDMAIRVYEQIKHEEGSLEFLRIAILAAIKEYYTVWMAEPRYDPKSGLCRYRPEGLGIPPETEPSHFDSVLKPFAEKNQMTIEDFIFAYNESLVHEPELDEYFLHDRAVRESGHDTSYRLDGRCANLATIDLQSLLYKYETDISNVIKIHFKDKLVIPKEFARGTSMKIGDVESSAIWDRRAKRRKQLTDKYFWNEKEGMYFDYDTIRMEQSTYETATTFWPLWAGLADPRKAASLISVALPKFECYGGIVSGTEKSRGVVGIDRPNRQWDYPFGWAPHQIMAWEGMRKYGYVEEAQRLCYRWLYSLTKAFVDYNGVLVEKYDVTRPIDPHKVDAEYGNQGGDIRGVATEGFGWVNASYQIGLDIISSHMRRALGACIPPDAFLRMTETEVEGIVQSVESLGL</sequence>
<comment type="similarity">
    <text evidence="3 6">Belongs to the glycosyl hydrolase 37 family.</text>
</comment>
<dbReference type="InterPro" id="IPR008928">
    <property type="entry name" value="6-hairpin_glycosidase_sf"/>
</dbReference>
<proteinExistence type="inferred from homology"/>
<dbReference type="GO" id="GO:0005509">
    <property type="term" value="F:calcium ion binding"/>
    <property type="evidence" value="ECO:0007669"/>
    <property type="project" value="InterPro"/>
</dbReference>
<dbReference type="EC" id="3.2.1.28" evidence="6"/>
<evidence type="ECO:0000256" key="2">
    <source>
        <dbReference type="ARBA" id="ARBA00004921"/>
    </source>
</evidence>
<dbReference type="InParanoid" id="A0A3N4LSB6"/>
<feature type="compositionally biased region" description="Basic residues" evidence="7">
    <location>
        <begin position="52"/>
        <end position="62"/>
    </location>
</feature>
<protein>
    <recommendedName>
        <fullName evidence="6">Trehalase</fullName>
        <ecNumber evidence="6">3.2.1.28</ecNumber>
    </recommendedName>
    <alternativeName>
        <fullName evidence="6">Alpha-trehalose glucohydrolase</fullName>
    </alternativeName>
</protein>
<dbReference type="PRINTS" id="PR00744">
    <property type="entry name" value="GLHYDRLASE37"/>
</dbReference>
<feature type="region of interest" description="Disordered" evidence="7">
    <location>
        <begin position="33"/>
        <end position="68"/>
    </location>
</feature>
<dbReference type="Pfam" id="PF01204">
    <property type="entry name" value="Trehalase"/>
    <property type="match status" value="1"/>
</dbReference>
<dbReference type="STRING" id="1051890.A0A3N4LSB6"/>
<accession>A0A3N4LSB6</accession>
<dbReference type="PROSITE" id="PS00927">
    <property type="entry name" value="TREHALASE_1"/>
    <property type="match status" value="1"/>
</dbReference>
<keyword evidence="5 6" id="KW-0326">Glycosidase</keyword>
<evidence type="ECO:0000256" key="1">
    <source>
        <dbReference type="ARBA" id="ARBA00001576"/>
    </source>
</evidence>